<feature type="region of interest" description="Disordered" evidence="1">
    <location>
        <begin position="450"/>
        <end position="500"/>
    </location>
</feature>
<accession>S9TPT5</accession>
<protein>
    <submittedName>
        <fullName evidence="2">Signal peptide protein</fullName>
    </submittedName>
</protein>
<feature type="region of interest" description="Disordered" evidence="1">
    <location>
        <begin position="294"/>
        <end position="392"/>
    </location>
</feature>
<feature type="region of interest" description="Disordered" evidence="1">
    <location>
        <begin position="158"/>
        <end position="204"/>
    </location>
</feature>
<sequence length="590" mass="64334">MTVKNVKRLDTSTTAEIRSLSSSKRCIDAAMNMNSRSIEYMSFTTMNAAVHTADLSSIHTSTTVNLSSKSYSILLDVELSSFDMATQPSHSTRSLHDGSVPAASGERKSGVDETKHNSRTGRKKSGVTDSCRTPSPLPPVLPKMLPLSAEEVYEPQSTMVNQELSSRSEAQDVNVKGNKPRRNNDDDADKKEQRRRGWSVRDPQKSVGEHFCALLPSKKATVSDTTVNTTFSETNSCTAHPSAADMTNAHSVHASLPDDLTTPITGAPYNMDLFSYATALQPTSSTPSLHLVGAPEAAADEEGKGETEEKKTKSRTRRNTTGIADRCRPHALLPPVKPRVRSVSSVRKDEPQHTLFNEEVSSPTGAQGSRKDGNGDAASGEKQKKRRWSVRDFHQKVVRQLRSMLPCEKDTNSTADTGSDTDVNNADARANKWISESMNQPMEPIESSALPSLTQQRERAATEGDGTAGGGLHLPSITRRAPTSSNANADSEPDDAAPVPPLQRDAQVQLAKWKRNVSLENARRRSMNENSMELRCSTSAQFDDMVEVGASLQSWRGAEYPAAGRLPRTVRVACVDNPCTEWNENEDVNS</sequence>
<gene>
    <name evidence="2" type="ORF">STCU_09941</name>
</gene>
<feature type="compositionally biased region" description="Polar residues" evidence="1">
    <location>
        <begin position="158"/>
        <end position="168"/>
    </location>
</feature>
<feature type="compositionally biased region" description="Basic and acidic residues" evidence="1">
    <location>
        <begin position="301"/>
        <end position="311"/>
    </location>
</feature>
<evidence type="ECO:0000313" key="3">
    <source>
        <dbReference type="Proteomes" id="UP000015354"/>
    </source>
</evidence>
<feature type="compositionally biased region" description="Basic and acidic residues" evidence="1">
    <location>
        <begin position="182"/>
        <end position="192"/>
    </location>
</feature>
<feature type="compositionally biased region" description="Basic and acidic residues" evidence="1">
    <location>
        <begin position="369"/>
        <end position="382"/>
    </location>
</feature>
<feature type="compositionally biased region" description="Basic and acidic residues" evidence="1">
    <location>
        <begin position="105"/>
        <end position="116"/>
    </location>
</feature>
<organism evidence="2 3">
    <name type="scientific">Strigomonas culicis</name>
    <dbReference type="NCBI Taxonomy" id="28005"/>
    <lineage>
        <taxon>Eukaryota</taxon>
        <taxon>Discoba</taxon>
        <taxon>Euglenozoa</taxon>
        <taxon>Kinetoplastea</taxon>
        <taxon>Metakinetoplastina</taxon>
        <taxon>Trypanosomatida</taxon>
        <taxon>Trypanosomatidae</taxon>
        <taxon>Strigomonadinae</taxon>
        <taxon>Strigomonas</taxon>
    </lineage>
</organism>
<keyword evidence="3" id="KW-1185">Reference proteome</keyword>
<evidence type="ECO:0000313" key="2">
    <source>
        <dbReference type="EMBL" id="EPY18483.1"/>
    </source>
</evidence>
<proteinExistence type="predicted"/>
<feature type="region of interest" description="Disordered" evidence="1">
    <location>
        <begin position="87"/>
        <end position="143"/>
    </location>
</feature>
<dbReference type="Proteomes" id="UP000015354">
    <property type="component" value="Unassembled WGS sequence"/>
</dbReference>
<dbReference type="EMBL" id="ATMH01009911">
    <property type="protein sequence ID" value="EPY18483.1"/>
    <property type="molecule type" value="Genomic_DNA"/>
</dbReference>
<name>S9TPT5_9TRYP</name>
<feature type="compositionally biased region" description="Polar residues" evidence="1">
    <location>
        <begin position="412"/>
        <end position="424"/>
    </location>
</feature>
<dbReference type="AlphaFoldDB" id="S9TPT5"/>
<evidence type="ECO:0000256" key="1">
    <source>
        <dbReference type="SAM" id="MobiDB-lite"/>
    </source>
</evidence>
<comment type="caution">
    <text evidence="2">The sequence shown here is derived from an EMBL/GenBank/DDBJ whole genome shotgun (WGS) entry which is preliminary data.</text>
</comment>
<reference evidence="2 3" key="1">
    <citation type="journal article" date="2013" name="PLoS ONE">
        <title>Predicting the Proteins of Angomonas deanei, Strigomonas culicis and Their Respective Endosymbionts Reveals New Aspects of the Trypanosomatidae Family.</title>
        <authorList>
            <person name="Motta M.C."/>
            <person name="Martins A.C."/>
            <person name="de Souza S.S."/>
            <person name="Catta-Preta C.M."/>
            <person name="Silva R."/>
            <person name="Klein C.C."/>
            <person name="de Almeida L.G."/>
            <person name="de Lima Cunha O."/>
            <person name="Ciapina L.P."/>
            <person name="Brocchi M."/>
            <person name="Colabardini A.C."/>
            <person name="de Araujo Lima B."/>
            <person name="Machado C.R."/>
            <person name="de Almeida Soares C.M."/>
            <person name="Probst C.M."/>
            <person name="de Menezes C.B."/>
            <person name="Thompson C.E."/>
            <person name="Bartholomeu D.C."/>
            <person name="Gradia D.F."/>
            <person name="Pavoni D.P."/>
            <person name="Grisard E.C."/>
            <person name="Fantinatti-Garboggini F."/>
            <person name="Marchini F.K."/>
            <person name="Rodrigues-Luiz G.F."/>
            <person name="Wagner G."/>
            <person name="Goldman G.H."/>
            <person name="Fietto J.L."/>
            <person name="Elias M.C."/>
            <person name="Goldman M.H."/>
            <person name="Sagot M.F."/>
            <person name="Pereira M."/>
            <person name="Stoco P.H."/>
            <person name="de Mendonca-Neto R.P."/>
            <person name="Teixeira S.M."/>
            <person name="Maciel T.E."/>
            <person name="de Oliveira Mendes T.A."/>
            <person name="Urmenyi T.P."/>
            <person name="de Souza W."/>
            <person name="Schenkman S."/>
            <person name="de Vasconcelos A.T."/>
        </authorList>
    </citation>
    <scope>NUCLEOTIDE SEQUENCE [LARGE SCALE GENOMIC DNA]</scope>
</reference>
<feature type="region of interest" description="Disordered" evidence="1">
    <location>
        <begin position="404"/>
        <end position="425"/>
    </location>
</feature>